<keyword evidence="1" id="KW-1133">Transmembrane helix</keyword>
<accession>A0A2Y9U1H6</accession>
<dbReference type="InterPro" id="IPR024494">
    <property type="entry name" value="DUF2770"/>
</dbReference>
<evidence type="ECO:0000313" key="3">
    <source>
        <dbReference type="Proteomes" id="UP000244908"/>
    </source>
</evidence>
<reference evidence="2 3" key="1">
    <citation type="journal article" date="2019" name="Int. J. Syst. Evol. Microbiol.">
        <title>Limnobaculum parvum gen. nov., sp. nov., isolated from a freshwater lake.</title>
        <authorList>
            <person name="Baek C."/>
            <person name="Shin S.K."/>
            <person name="Yi H."/>
        </authorList>
    </citation>
    <scope>NUCLEOTIDE SEQUENCE [LARGE SCALE GENOMIC DNA]</scope>
    <source>
        <strain evidence="2 3">HYN0051</strain>
    </source>
</reference>
<gene>
    <name evidence="2" type="ORF">HYN51_01530</name>
</gene>
<evidence type="ECO:0000256" key="1">
    <source>
        <dbReference type="SAM" id="Phobius"/>
    </source>
</evidence>
<keyword evidence="3" id="KW-1185">Reference proteome</keyword>
<keyword evidence="1" id="KW-0472">Membrane</keyword>
<sequence length="38" mass="4796">MSRIIESVMNNIREHMMIYIAIWIIVLLLDIYYVWFYE</sequence>
<keyword evidence="1" id="KW-0812">Transmembrane</keyword>
<dbReference type="Pfam" id="PF10968">
    <property type="entry name" value="DUF2770"/>
    <property type="match status" value="1"/>
</dbReference>
<dbReference type="Proteomes" id="UP000244908">
    <property type="component" value="Chromosome"/>
</dbReference>
<proteinExistence type="predicted"/>
<dbReference type="EMBL" id="CP029185">
    <property type="protein sequence ID" value="AWH89958.1"/>
    <property type="molecule type" value="Genomic_DNA"/>
</dbReference>
<dbReference type="AlphaFoldDB" id="A0A2Y9U1H6"/>
<feature type="transmembrane region" description="Helical" evidence="1">
    <location>
        <begin position="16"/>
        <end position="35"/>
    </location>
</feature>
<protein>
    <submittedName>
        <fullName evidence="2">DUF2770 domain-containing protein</fullName>
    </submittedName>
</protein>
<dbReference type="OrthoDB" id="6637833at2"/>
<organism evidence="2 3">
    <name type="scientific">Limnobaculum parvum</name>
    <dbReference type="NCBI Taxonomy" id="2172103"/>
    <lineage>
        <taxon>Bacteria</taxon>
        <taxon>Pseudomonadati</taxon>
        <taxon>Pseudomonadota</taxon>
        <taxon>Gammaproteobacteria</taxon>
        <taxon>Enterobacterales</taxon>
        <taxon>Budviciaceae</taxon>
        <taxon>Limnobaculum</taxon>
    </lineage>
</organism>
<evidence type="ECO:0000313" key="2">
    <source>
        <dbReference type="EMBL" id="AWH89958.1"/>
    </source>
</evidence>
<dbReference type="KEGG" id="lpv:HYN51_01530"/>
<name>A0A2Y9U1H6_9GAMM</name>